<feature type="domain" description="Ionotropic glutamate receptor C-terminal" evidence="10">
    <location>
        <begin position="311"/>
        <end position="523"/>
    </location>
</feature>
<dbReference type="SUPFAM" id="SSF53850">
    <property type="entry name" value="Periplasmic binding protein-like II"/>
    <property type="match status" value="1"/>
</dbReference>
<reference evidence="11 12" key="2">
    <citation type="journal article" date="2010" name="Nucleic Acids Res.">
        <title>BeetleBase in 2010: revisions to provide comprehensive genomic information for Tribolium castaneum.</title>
        <authorList>
            <person name="Kim H.S."/>
            <person name="Murphy T."/>
            <person name="Xia J."/>
            <person name="Caragea D."/>
            <person name="Park Y."/>
            <person name="Beeman R.W."/>
            <person name="Lorenzen M.D."/>
            <person name="Butcher S."/>
            <person name="Manak J.R."/>
            <person name="Brown S.J."/>
        </authorList>
    </citation>
    <scope>GENOME REANNOTATION</scope>
    <source>
        <strain evidence="11 12">Georgia GA2</strain>
    </source>
</reference>
<keyword evidence="7" id="KW-0675">Receptor</keyword>
<dbReference type="HOGENOM" id="CLU_472784_0_0_1"/>
<evidence type="ECO:0000256" key="6">
    <source>
        <dbReference type="ARBA" id="ARBA00023136"/>
    </source>
</evidence>
<dbReference type="PhylomeDB" id="D2A2D1"/>
<comment type="subcellular location">
    <subcellularLocation>
        <location evidence="1">Cell membrane</location>
        <topology evidence="1">Multi-pass membrane protein</topology>
    </subcellularLocation>
</comment>
<dbReference type="Pfam" id="PF00060">
    <property type="entry name" value="Lig_chan"/>
    <property type="match status" value="1"/>
</dbReference>
<dbReference type="Gene3D" id="1.10.287.70">
    <property type="match status" value="1"/>
</dbReference>
<dbReference type="GO" id="GO:0015276">
    <property type="term" value="F:ligand-gated monoatomic ion channel activity"/>
    <property type="evidence" value="ECO:0007669"/>
    <property type="project" value="InterPro"/>
</dbReference>
<evidence type="ECO:0000256" key="1">
    <source>
        <dbReference type="ARBA" id="ARBA00004651"/>
    </source>
</evidence>
<keyword evidence="8" id="KW-0325">Glycoprotein</keyword>
<evidence type="ECO:0000256" key="9">
    <source>
        <dbReference type="SAM" id="Phobius"/>
    </source>
</evidence>
<keyword evidence="12" id="KW-1185">Reference proteome</keyword>
<sequence length="570" mass="66796">MQVSKILLLSSLLLNRDETSKCLDAIFKQPVVVLRGVPKNLQNFDAWKPETYLILAPNATVLEQMLEKWSTIESFNPRAKFWLLTHWHEIKPKTLTILAKFYIVNVAIVTRTGQVFTYYPYKYENIAQPDTKPVLLGQCDNVPSFPDKLPKFWRNTTVQVLTKCLLPYVDCSDLDQGLETQIFDLVQEFLKFKVRRIFDKSFKFGLAKINGSYSASFRFLQEREVDMAMGSFRSVGSTQFRDFEFSTNHMEDKLVWVVPKARPMVHWVRLVKIFEPSFWGLLVVLTVAMARVFEKMARFTDEPMGIYRKSGFRVAVLILIGSYLKKTPKRFEMRIIFIFWIYFCMVLNIVFNSNLTNVFFGTFNTFQVNSFDDIIKSNLEMGLTDDVMHILSQEQNWPEITSTKVISSCAFGPACLNRTIFQRNLVCCWGERSIKFRMAKFYTTQVHYVDDHLLFFYLLFYFVKGYPIVPQISKMIVQLKSAGFVQFIKSKVDKLEPRQGNELTTKILTLKRLEGPFYFLLVGWVGGIMIFGYEVVTYERKRRKKVRQEVTKILKKKKMRQNEKVKILEI</sequence>
<protein>
    <recommendedName>
        <fullName evidence="10">Ionotropic glutamate receptor C-terminal domain-containing protein</fullName>
    </recommendedName>
</protein>
<dbReference type="InterPro" id="IPR001320">
    <property type="entry name" value="Iontro_rcpt_C"/>
</dbReference>
<dbReference type="Gene3D" id="3.40.190.10">
    <property type="entry name" value="Periplasmic binding protein-like II"/>
    <property type="match status" value="1"/>
</dbReference>
<organism evidence="11 12">
    <name type="scientific">Tribolium castaneum</name>
    <name type="common">Red flour beetle</name>
    <dbReference type="NCBI Taxonomy" id="7070"/>
    <lineage>
        <taxon>Eukaryota</taxon>
        <taxon>Metazoa</taxon>
        <taxon>Ecdysozoa</taxon>
        <taxon>Arthropoda</taxon>
        <taxon>Hexapoda</taxon>
        <taxon>Insecta</taxon>
        <taxon>Pterygota</taxon>
        <taxon>Neoptera</taxon>
        <taxon>Endopterygota</taxon>
        <taxon>Coleoptera</taxon>
        <taxon>Polyphaga</taxon>
        <taxon>Cucujiformia</taxon>
        <taxon>Tenebrionidae</taxon>
        <taxon>Tenebrionidae incertae sedis</taxon>
        <taxon>Tribolium</taxon>
    </lineage>
</organism>
<evidence type="ECO:0000256" key="8">
    <source>
        <dbReference type="ARBA" id="ARBA00023180"/>
    </source>
</evidence>
<evidence type="ECO:0000256" key="3">
    <source>
        <dbReference type="ARBA" id="ARBA00022475"/>
    </source>
</evidence>
<reference evidence="11 12" key="1">
    <citation type="journal article" date="2008" name="Nature">
        <title>The genome of the model beetle and pest Tribolium castaneum.</title>
        <authorList>
            <consortium name="Tribolium Genome Sequencing Consortium"/>
            <person name="Richards S."/>
            <person name="Gibbs R.A."/>
            <person name="Weinstock G.M."/>
            <person name="Brown S.J."/>
            <person name="Denell R."/>
            <person name="Beeman R.W."/>
            <person name="Gibbs R."/>
            <person name="Beeman R.W."/>
            <person name="Brown S.J."/>
            <person name="Bucher G."/>
            <person name="Friedrich M."/>
            <person name="Grimmelikhuijzen C.J."/>
            <person name="Klingler M."/>
            <person name="Lorenzen M."/>
            <person name="Richards S."/>
            <person name="Roth S."/>
            <person name="Schroder R."/>
            <person name="Tautz D."/>
            <person name="Zdobnov E.M."/>
            <person name="Muzny D."/>
            <person name="Gibbs R.A."/>
            <person name="Weinstock G.M."/>
            <person name="Attaway T."/>
            <person name="Bell S."/>
            <person name="Buhay C.J."/>
            <person name="Chandrabose M.N."/>
            <person name="Chavez D."/>
            <person name="Clerk-Blankenburg K.P."/>
            <person name="Cree A."/>
            <person name="Dao M."/>
            <person name="Davis C."/>
            <person name="Chacko J."/>
            <person name="Dinh H."/>
            <person name="Dugan-Rocha S."/>
            <person name="Fowler G."/>
            <person name="Garner T.T."/>
            <person name="Garnes J."/>
            <person name="Gnirke A."/>
            <person name="Hawes A."/>
            <person name="Hernandez J."/>
            <person name="Hines S."/>
            <person name="Holder M."/>
            <person name="Hume J."/>
            <person name="Jhangiani S.N."/>
            <person name="Joshi V."/>
            <person name="Khan Z.M."/>
            <person name="Jackson L."/>
            <person name="Kovar C."/>
            <person name="Kowis A."/>
            <person name="Lee S."/>
            <person name="Lewis L.R."/>
            <person name="Margolis J."/>
            <person name="Morgan M."/>
            <person name="Nazareth L.V."/>
            <person name="Nguyen N."/>
            <person name="Okwuonu G."/>
            <person name="Parker D."/>
            <person name="Richards S."/>
            <person name="Ruiz S.J."/>
            <person name="Santibanez J."/>
            <person name="Savard J."/>
            <person name="Scherer S.E."/>
            <person name="Schneider B."/>
            <person name="Sodergren E."/>
            <person name="Tautz D."/>
            <person name="Vattahil S."/>
            <person name="Villasana D."/>
            <person name="White C.S."/>
            <person name="Wright R."/>
            <person name="Park Y."/>
            <person name="Beeman R.W."/>
            <person name="Lord J."/>
            <person name="Oppert B."/>
            <person name="Lorenzen M."/>
            <person name="Brown S."/>
            <person name="Wang L."/>
            <person name="Savard J."/>
            <person name="Tautz D."/>
            <person name="Richards S."/>
            <person name="Weinstock G."/>
            <person name="Gibbs R.A."/>
            <person name="Liu Y."/>
            <person name="Worley K."/>
            <person name="Weinstock G."/>
            <person name="Elsik C.G."/>
            <person name="Reese J.T."/>
            <person name="Elhaik E."/>
            <person name="Landan G."/>
            <person name="Graur D."/>
            <person name="Arensburger P."/>
            <person name="Atkinson P."/>
            <person name="Beeman R.W."/>
            <person name="Beidler J."/>
            <person name="Brown S.J."/>
            <person name="Demuth J.P."/>
            <person name="Drury D.W."/>
            <person name="Du Y.Z."/>
            <person name="Fujiwara H."/>
            <person name="Lorenzen M."/>
            <person name="Maselli V."/>
            <person name="Osanai M."/>
            <person name="Park Y."/>
            <person name="Robertson H.M."/>
            <person name="Tu Z."/>
            <person name="Wang J.J."/>
            <person name="Wang S."/>
            <person name="Richards S."/>
            <person name="Song H."/>
            <person name="Zhang L."/>
            <person name="Sodergren E."/>
            <person name="Werner D."/>
            <person name="Stanke M."/>
            <person name="Morgenstern B."/>
            <person name="Solovyev V."/>
            <person name="Kosarev P."/>
            <person name="Brown G."/>
            <person name="Chen H.C."/>
            <person name="Ermolaeva O."/>
            <person name="Hlavina W."/>
            <person name="Kapustin Y."/>
            <person name="Kiryutin B."/>
            <person name="Kitts P."/>
            <person name="Maglott D."/>
            <person name="Pruitt K."/>
            <person name="Sapojnikov V."/>
            <person name="Souvorov A."/>
            <person name="Mackey A.J."/>
            <person name="Waterhouse R.M."/>
            <person name="Wyder S."/>
            <person name="Zdobnov E.M."/>
            <person name="Zdobnov E.M."/>
            <person name="Wyder S."/>
            <person name="Kriventseva E.V."/>
            <person name="Kadowaki T."/>
            <person name="Bork P."/>
            <person name="Aranda M."/>
            <person name="Bao R."/>
            <person name="Beermann A."/>
            <person name="Berns N."/>
            <person name="Bolognesi R."/>
            <person name="Bonneton F."/>
            <person name="Bopp D."/>
            <person name="Brown S.J."/>
            <person name="Bucher G."/>
            <person name="Butts T."/>
            <person name="Chaumot A."/>
            <person name="Denell R.E."/>
            <person name="Ferrier D.E."/>
            <person name="Friedrich M."/>
            <person name="Gordon C.M."/>
            <person name="Jindra M."/>
            <person name="Klingler M."/>
            <person name="Lan Q."/>
            <person name="Lattorff H.M."/>
            <person name="Laudet V."/>
            <person name="von Levetsow C."/>
            <person name="Liu Z."/>
            <person name="Lutz R."/>
            <person name="Lynch J.A."/>
            <person name="da Fonseca R.N."/>
            <person name="Posnien N."/>
            <person name="Reuter R."/>
            <person name="Roth S."/>
            <person name="Savard J."/>
            <person name="Schinko J.B."/>
            <person name="Schmitt C."/>
            <person name="Schoppmeier M."/>
            <person name="Schroder R."/>
            <person name="Shippy T.D."/>
            <person name="Simonnet F."/>
            <person name="Marques-Souza H."/>
            <person name="Tautz D."/>
            <person name="Tomoyasu Y."/>
            <person name="Trauner J."/>
            <person name="Van der Zee M."/>
            <person name="Vervoort M."/>
            <person name="Wittkopp N."/>
            <person name="Wimmer E.A."/>
            <person name="Yang X."/>
            <person name="Jones A.K."/>
            <person name="Sattelle D.B."/>
            <person name="Ebert P.R."/>
            <person name="Nelson D."/>
            <person name="Scott J.G."/>
            <person name="Beeman R.W."/>
            <person name="Muthukrishnan S."/>
            <person name="Kramer K.J."/>
            <person name="Arakane Y."/>
            <person name="Beeman R.W."/>
            <person name="Zhu Q."/>
            <person name="Hogenkamp D."/>
            <person name="Dixit R."/>
            <person name="Oppert B."/>
            <person name="Jiang H."/>
            <person name="Zou Z."/>
            <person name="Marshall J."/>
            <person name="Elpidina E."/>
            <person name="Vinokurov K."/>
            <person name="Oppert C."/>
            <person name="Zou Z."/>
            <person name="Evans J."/>
            <person name="Lu Z."/>
            <person name="Zhao P."/>
            <person name="Sumathipala N."/>
            <person name="Altincicek B."/>
            <person name="Vilcinskas A."/>
            <person name="Williams M."/>
            <person name="Hultmark D."/>
            <person name="Hetru C."/>
            <person name="Jiang H."/>
            <person name="Grimmelikhuijzen C.J."/>
            <person name="Hauser F."/>
            <person name="Cazzamali G."/>
            <person name="Williamson M."/>
            <person name="Park Y."/>
            <person name="Li B."/>
            <person name="Tanaka Y."/>
            <person name="Predel R."/>
            <person name="Neupert S."/>
            <person name="Schachtner J."/>
            <person name="Verleyen P."/>
            <person name="Raible F."/>
            <person name="Bork P."/>
            <person name="Friedrich M."/>
            <person name="Walden K.K."/>
            <person name="Robertson H.M."/>
            <person name="Angeli S."/>
            <person name="Foret S."/>
            <person name="Bucher G."/>
            <person name="Schuetz S."/>
            <person name="Maleszka R."/>
            <person name="Wimmer E.A."/>
            <person name="Beeman R.W."/>
            <person name="Lorenzen M."/>
            <person name="Tomoyasu Y."/>
            <person name="Miller S.C."/>
            <person name="Grossmann D."/>
            <person name="Bucher G."/>
        </authorList>
    </citation>
    <scope>NUCLEOTIDE SEQUENCE [LARGE SCALE GENOMIC DNA]</scope>
    <source>
        <strain evidence="11 12">Georgia GA2</strain>
    </source>
</reference>
<evidence type="ECO:0000256" key="5">
    <source>
        <dbReference type="ARBA" id="ARBA00022989"/>
    </source>
</evidence>
<keyword evidence="6 9" id="KW-0472">Membrane</keyword>
<dbReference type="Proteomes" id="UP000007266">
    <property type="component" value="Linkage group 4"/>
</dbReference>
<evidence type="ECO:0000256" key="2">
    <source>
        <dbReference type="ARBA" id="ARBA00008685"/>
    </source>
</evidence>
<gene>
    <name evidence="11" type="primary">GLEAN_07830</name>
    <name evidence="11" type="ORF">TcasGA2_TC007830</name>
</gene>
<dbReference type="EMBL" id="KQ971338">
    <property type="protein sequence ID" value="EFA02174.1"/>
    <property type="molecule type" value="Genomic_DNA"/>
</dbReference>
<accession>D2A2D1</accession>
<dbReference type="AlphaFoldDB" id="D2A2D1"/>
<dbReference type="PANTHER" id="PTHR42643:SF30">
    <property type="entry name" value="IONOTROPIC RECEPTOR 40A-RELATED"/>
    <property type="match status" value="1"/>
</dbReference>
<feature type="transmembrane region" description="Helical" evidence="9">
    <location>
        <begin position="331"/>
        <end position="351"/>
    </location>
</feature>
<keyword evidence="4 9" id="KW-0812">Transmembrane</keyword>
<comment type="similarity">
    <text evidence="2">Belongs to the glutamate-gated ion channel (TC 1.A.10.1) family.</text>
</comment>
<dbReference type="InterPro" id="IPR052192">
    <property type="entry name" value="Insect_Ionotropic_Sensory_Rcpt"/>
</dbReference>
<dbReference type="GO" id="GO:0050906">
    <property type="term" value="P:detection of stimulus involved in sensory perception"/>
    <property type="evidence" value="ECO:0007669"/>
    <property type="project" value="UniProtKB-ARBA"/>
</dbReference>
<dbReference type="InParanoid" id="D2A2D1"/>
<evidence type="ECO:0000259" key="10">
    <source>
        <dbReference type="Pfam" id="PF00060"/>
    </source>
</evidence>
<evidence type="ECO:0000256" key="4">
    <source>
        <dbReference type="ARBA" id="ARBA00022692"/>
    </source>
</evidence>
<evidence type="ECO:0000256" key="7">
    <source>
        <dbReference type="ARBA" id="ARBA00023170"/>
    </source>
</evidence>
<keyword evidence="3" id="KW-1003">Cell membrane</keyword>
<dbReference type="GO" id="GO:0005886">
    <property type="term" value="C:plasma membrane"/>
    <property type="evidence" value="ECO:0007669"/>
    <property type="project" value="UniProtKB-SubCell"/>
</dbReference>
<feature type="transmembrane region" description="Helical" evidence="9">
    <location>
        <begin position="517"/>
        <end position="536"/>
    </location>
</feature>
<evidence type="ECO:0000313" key="11">
    <source>
        <dbReference type="EMBL" id="EFA02174.1"/>
    </source>
</evidence>
<dbReference type="PANTHER" id="PTHR42643">
    <property type="entry name" value="IONOTROPIC RECEPTOR 20A-RELATED"/>
    <property type="match status" value="1"/>
</dbReference>
<name>D2A2D1_TRICA</name>
<evidence type="ECO:0000313" key="12">
    <source>
        <dbReference type="Proteomes" id="UP000007266"/>
    </source>
</evidence>
<proteinExistence type="inferred from homology"/>
<keyword evidence="5 9" id="KW-1133">Transmembrane helix</keyword>
<dbReference type="eggNOG" id="KOG1052">
    <property type="taxonomic scope" value="Eukaryota"/>
</dbReference>